<dbReference type="EMBL" id="JACAOZ010000006">
    <property type="protein sequence ID" value="NVZ55930.1"/>
    <property type="molecule type" value="Genomic_DNA"/>
</dbReference>
<dbReference type="AlphaFoldDB" id="A0A7Y7RPI7"/>
<comment type="caution">
    <text evidence="1">The sequence shown here is derived from an EMBL/GenBank/DDBJ whole genome shotgun (WGS) entry which is preliminary data.</text>
</comment>
<protein>
    <submittedName>
        <fullName evidence="1">Uncharacterized protein</fullName>
    </submittedName>
</protein>
<proteinExistence type="predicted"/>
<dbReference type="Proteomes" id="UP000560470">
    <property type="component" value="Unassembled WGS sequence"/>
</dbReference>
<evidence type="ECO:0000313" key="1">
    <source>
        <dbReference type="EMBL" id="NVZ55930.1"/>
    </source>
</evidence>
<dbReference type="RefSeq" id="WP_177033125.1">
    <property type="nucleotide sequence ID" value="NZ_JACAOZ010000006.1"/>
</dbReference>
<gene>
    <name evidence="1" type="ORF">HX797_06610</name>
</gene>
<reference evidence="1 2" key="1">
    <citation type="submission" date="2020-04" db="EMBL/GenBank/DDBJ databases">
        <title>Molecular characterization of pseudomonads from Agaricus bisporus reveal novel blotch 2 pathogens in Western Europe.</title>
        <authorList>
            <person name="Taparia T."/>
            <person name="Krijger M."/>
            <person name="Haynes E."/>
            <person name="Elpinstone J.G."/>
            <person name="Noble R."/>
            <person name="Van Der Wolf J."/>
        </authorList>
    </citation>
    <scope>NUCLEOTIDE SEQUENCE [LARGE SCALE GENOMIC DNA]</scope>
    <source>
        <strain evidence="1 2">B7002</strain>
    </source>
</reference>
<accession>A0A7Y7RPI7</accession>
<sequence length="48" mass="5488">MKNEEVIEYVLESDNPNAFSAKSENEDVSIFMDLADDELMLQAVFSRC</sequence>
<organism evidence="1 2">
    <name type="scientific">Pseudomonas edaphica</name>
    <dbReference type="NCBI Taxonomy" id="2006980"/>
    <lineage>
        <taxon>Bacteria</taxon>
        <taxon>Pseudomonadati</taxon>
        <taxon>Pseudomonadota</taxon>
        <taxon>Gammaproteobacteria</taxon>
        <taxon>Pseudomonadales</taxon>
        <taxon>Pseudomonadaceae</taxon>
        <taxon>Pseudomonas</taxon>
    </lineage>
</organism>
<evidence type="ECO:0000313" key="2">
    <source>
        <dbReference type="Proteomes" id="UP000560470"/>
    </source>
</evidence>
<name>A0A7Y7RPI7_9PSED</name>